<accession>A0A1M6I1C6</accession>
<dbReference type="OrthoDB" id="116243at2"/>
<evidence type="ECO:0000313" key="2">
    <source>
        <dbReference type="EMBL" id="SHJ28272.1"/>
    </source>
</evidence>
<sequence>MHIKTSDQEKLNMGFGGYTCNWGLHICGLYETEAERDEIIFGFLHQGAIEKDKQLYCPEEHSQEEFIEKYGKFYPECKHHPHDPALFTIRGAKEFYYPGGTFSPLAMDKSLNEYFNESQKKGRRNIRATAEMVWALEAIPGVEHLMVYESRLNYFIPGKPWISVCMYNVNKFSGSTIMNVLRTHPYTISGGVITQNPYYQDPDEWLRQNAPEFLTV</sequence>
<evidence type="ECO:0000259" key="1">
    <source>
        <dbReference type="Pfam" id="PF14417"/>
    </source>
</evidence>
<dbReference type="AlphaFoldDB" id="A0A1M6I1C6"/>
<protein>
    <submittedName>
        <fullName evidence="2">MEDS: MEthanogen/methylotroph, DcmR Sensory domain</fullName>
    </submittedName>
</protein>
<reference evidence="2 3" key="1">
    <citation type="submission" date="2016-11" db="EMBL/GenBank/DDBJ databases">
        <authorList>
            <person name="Jaros S."/>
            <person name="Januszkiewicz K."/>
            <person name="Wedrychowicz H."/>
        </authorList>
    </citation>
    <scope>NUCLEOTIDE SEQUENCE [LARGE SCALE GENOMIC DNA]</scope>
    <source>
        <strain evidence="2 3">DSM 27063</strain>
    </source>
</reference>
<proteinExistence type="predicted"/>
<dbReference type="STRING" id="1168035.SAMN05444280_11547"/>
<gene>
    <name evidence="2" type="ORF">SAMN05444280_11547</name>
</gene>
<dbReference type="Pfam" id="PF14417">
    <property type="entry name" value="MEDS"/>
    <property type="match status" value="1"/>
</dbReference>
<dbReference type="EMBL" id="FQZE01000015">
    <property type="protein sequence ID" value="SHJ28272.1"/>
    <property type="molecule type" value="Genomic_DNA"/>
</dbReference>
<organism evidence="2 3">
    <name type="scientific">Tangfeifania diversioriginum</name>
    <dbReference type="NCBI Taxonomy" id="1168035"/>
    <lineage>
        <taxon>Bacteria</taxon>
        <taxon>Pseudomonadati</taxon>
        <taxon>Bacteroidota</taxon>
        <taxon>Bacteroidia</taxon>
        <taxon>Marinilabiliales</taxon>
        <taxon>Prolixibacteraceae</taxon>
        <taxon>Tangfeifania</taxon>
    </lineage>
</organism>
<evidence type="ECO:0000313" key="3">
    <source>
        <dbReference type="Proteomes" id="UP000184050"/>
    </source>
</evidence>
<name>A0A1M6I1C6_9BACT</name>
<dbReference type="RefSeq" id="WP_073169259.1">
    <property type="nucleotide sequence ID" value="NZ_FQZE01000015.1"/>
</dbReference>
<keyword evidence="3" id="KW-1185">Reference proteome</keyword>
<dbReference type="InterPro" id="IPR025847">
    <property type="entry name" value="MEDS_domain"/>
</dbReference>
<feature type="domain" description="MEDS" evidence="1">
    <location>
        <begin position="25"/>
        <end position="185"/>
    </location>
</feature>
<dbReference type="Proteomes" id="UP000184050">
    <property type="component" value="Unassembled WGS sequence"/>
</dbReference>